<feature type="binding site" evidence="9">
    <location>
        <begin position="95"/>
        <end position="98"/>
    </location>
    <ligand>
        <name>substrate</name>
    </ligand>
</feature>
<protein>
    <recommendedName>
        <fullName evidence="9">3'(2'),5'-bisphosphate nucleotidase CysQ</fullName>
        <ecNumber evidence="9">3.1.3.7</ecNumber>
    </recommendedName>
    <alternativeName>
        <fullName evidence="9">3'(2'),5-bisphosphonucleoside 3'(2')-phosphohydrolase</fullName>
    </alternativeName>
    <alternativeName>
        <fullName evidence="9">3'-phosphoadenosine 5'-phosphate phosphatase</fullName>
        <shortName evidence="9">PAP phosphatase</shortName>
    </alternativeName>
</protein>
<dbReference type="GO" id="GO:0008441">
    <property type="term" value="F:3'(2'),5'-bisphosphate nucleotidase activity"/>
    <property type="evidence" value="ECO:0007669"/>
    <property type="project" value="UniProtKB-UniRule"/>
</dbReference>
<evidence type="ECO:0000256" key="8">
    <source>
        <dbReference type="ARBA" id="ARBA00023136"/>
    </source>
</evidence>
<evidence type="ECO:0000313" key="12">
    <source>
        <dbReference type="Proteomes" id="UP000095672"/>
    </source>
</evidence>
<keyword evidence="4 9" id="KW-0997">Cell inner membrane</keyword>
<sequence>MHQGLDSKALLERVIGICERAGEAILEVYHSSEELTVDTKADDSPVTAADLAAHRVLEPALAELIDGVPVLSEEQEMPSFEERSSWQRYWIVDPLDGTKEFIRRTGEFTVNVALVENGEPVLGVVYVPVLNITYAGCSDLNGSGEQVAFKRDANGETPIHVRPLAPRLAGSEPVEVVASRSHGAGAVDQLMERIEAQLGAVECKNMGSSLKLCLVAEGAADLYPRLAPTCEWDTAAAQAVVEAAGGIVVDEQFELLRYNRKDSLLNPFFYVIGDTSFDWRDLLTK</sequence>
<comment type="subcellular location">
    <subcellularLocation>
        <location evidence="9">Cell inner membrane</location>
        <topology evidence="9">Peripheral membrane protein</topology>
        <orientation evidence="9">Cytoplasmic side</orientation>
    </subcellularLocation>
</comment>
<dbReference type="Gene3D" id="3.40.190.80">
    <property type="match status" value="1"/>
</dbReference>
<name>A0A1C9W4T3_9GAMM</name>
<dbReference type="InterPro" id="IPR020550">
    <property type="entry name" value="Inositol_monophosphatase_CS"/>
</dbReference>
<dbReference type="NCBIfam" id="TIGR01331">
    <property type="entry name" value="bisphos_cysQ"/>
    <property type="match status" value="1"/>
</dbReference>
<feature type="binding site" evidence="9">
    <location>
        <position position="233"/>
    </location>
    <ligand>
        <name>Mg(2+)</name>
        <dbReference type="ChEBI" id="CHEBI:18420"/>
        <label>2</label>
    </ligand>
</feature>
<organism evidence="11 12">
    <name type="scientific">Microbulbifer aggregans</name>
    <dbReference type="NCBI Taxonomy" id="1769779"/>
    <lineage>
        <taxon>Bacteria</taxon>
        <taxon>Pseudomonadati</taxon>
        <taxon>Pseudomonadota</taxon>
        <taxon>Gammaproteobacteria</taxon>
        <taxon>Cellvibrionales</taxon>
        <taxon>Microbulbiferaceae</taxon>
        <taxon>Microbulbifer</taxon>
    </lineage>
</organism>
<reference evidence="12" key="1">
    <citation type="submission" date="2016-01" db="EMBL/GenBank/DDBJ databases">
        <title>Complete genome sequence of Microbulbifer sp. CCB-MM1, a halophile isolated from Matang Mangrove Forest, Perak.</title>
        <authorList>
            <person name="Moh T.H."/>
            <person name="Dinesh B."/>
            <person name="Lau N.-S."/>
            <person name="Go F."/>
            <person name="Alexander Chong S.-C."/>
        </authorList>
    </citation>
    <scope>NUCLEOTIDE SEQUENCE [LARGE SCALE GENOMIC DNA]</scope>
    <source>
        <strain evidence="12">CCB-MM1</strain>
    </source>
</reference>
<dbReference type="Gene3D" id="3.30.540.10">
    <property type="entry name" value="Fructose-1,6-Bisphosphatase, subunit A, domain 1"/>
    <property type="match status" value="1"/>
</dbReference>
<dbReference type="InterPro" id="IPR020583">
    <property type="entry name" value="Inositol_monoP_metal-BS"/>
</dbReference>
<accession>A0A1C9W4T3</accession>
<dbReference type="PANTHER" id="PTHR43028">
    <property type="entry name" value="3'(2'),5'-BISPHOSPHATE NUCLEOTIDASE 1"/>
    <property type="match status" value="1"/>
</dbReference>
<evidence type="ECO:0000256" key="4">
    <source>
        <dbReference type="ARBA" id="ARBA00022519"/>
    </source>
</evidence>
<feature type="binding site" evidence="9">
    <location>
        <position position="95"/>
    </location>
    <ligand>
        <name>Mg(2+)</name>
        <dbReference type="ChEBI" id="CHEBI:18420"/>
        <label>1</label>
    </ligand>
</feature>
<dbReference type="Pfam" id="PF00459">
    <property type="entry name" value="Inositol_P"/>
    <property type="match status" value="1"/>
</dbReference>
<keyword evidence="8 9" id="KW-0472">Membrane</keyword>
<dbReference type="InterPro" id="IPR000760">
    <property type="entry name" value="Inositol_monophosphatase-like"/>
</dbReference>
<feature type="binding site" evidence="9 10">
    <location>
        <position position="93"/>
    </location>
    <ligand>
        <name>Mg(2+)</name>
        <dbReference type="ChEBI" id="CHEBI:18420"/>
        <label>2</label>
    </ligand>
</feature>
<dbReference type="OrthoDB" id="9785695at2"/>
<dbReference type="KEGG" id="micc:AUP74_00705"/>
<evidence type="ECO:0000313" key="11">
    <source>
        <dbReference type="EMBL" id="AOS96174.1"/>
    </source>
</evidence>
<dbReference type="InterPro" id="IPR006240">
    <property type="entry name" value="CysQ"/>
</dbReference>
<keyword evidence="12" id="KW-1185">Reference proteome</keyword>
<feature type="binding site" evidence="9">
    <location>
        <position position="73"/>
    </location>
    <ligand>
        <name>Mg(2+)</name>
        <dbReference type="ChEBI" id="CHEBI:18420"/>
        <label>1</label>
    </ligand>
</feature>
<dbReference type="SUPFAM" id="SSF56655">
    <property type="entry name" value="Carbohydrate phosphatase"/>
    <property type="match status" value="1"/>
</dbReference>
<dbReference type="PATRIC" id="fig|1769779.3.peg.722"/>
<proteinExistence type="inferred from homology"/>
<dbReference type="PANTHER" id="PTHR43028:SF5">
    <property type="entry name" value="3'(2'),5'-BISPHOSPHATE NUCLEOTIDASE 1"/>
    <property type="match status" value="1"/>
</dbReference>
<gene>
    <name evidence="9 11" type="primary">cysQ</name>
    <name evidence="11" type="ORF">AUP74_00705</name>
</gene>
<feature type="binding site" evidence="9">
    <location>
        <position position="96"/>
    </location>
    <ligand>
        <name>Mg(2+)</name>
        <dbReference type="ChEBI" id="CHEBI:18420"/>
        <label>2</label>
    </ligand>
</feature>
<dbReference type="Proteomes" id="UP000095672">
    <property type="component" value="Chromosome"/>
</dbReference>
<evidence type="ECO:0000256" key="5">
    <source>
        <dbReference type="ARBA" id="ARBA00022723"/>
    </source>
</evidence>
<evidence type="ECO:0000256" key="9">
    <source>
        <dbReference type="HAMAP-Rule" id="MF_02095"/>
    </source>
</evidence>
<dbReference type="PROSITE" id="PS00629">
    <property type="entry name" value="IMP_1"/>
    <property type="match status" value="1"/>
</dbReference>
<feature type="binding site" evidence="10">
    <location>
        <position position="73"/>
    </location>
    <ligand>
        <name>Mg(2+)</name>
        <dbReference type="ChEBI" id="CHEBI:18420"/>
        <label>1</label>
        <note>catalytic</note>
    </ligand>
</feature>
<keyword evidence="7 9" id="KW-0460">Magnesium</keyword>
<feature type="binding site" evidence="9">
    <location>
        <position position="73"/>
    </location>
    <ligand>
        <name>substrate</name>
    </ligand>
</feature>
<keyword evidence="6 9" id="KW-0378">Hydrolase</keyword>
<dbReference type="EMBL" id="CP014143">
    <property type="protein sequence ID" value="AOS96174.1"/>
    <property type="molecule type" value="Genomic_DNA"/>
</dbReference>
<dbReference type="GO" id="GO:0000103">
    <property type="term" value="P:sulfate assimilation"/>
    <property type="evidence" value="ECO:0007669"/>
    <property type="project" value="TreeGrafter"/>
</dbReference>
<evidence type="ECO:0000256" key="10">
    <source>
        <dbReference type="PIRSR" id="PIRSR600760-2"/>
    </source>
</evidence>
<dbReference type="EC" id="3.1.3.7" evidence="9"/>
<evidence type="ECO:0000256" key="3">
    <source>
        <dbReference type="ARBA" id="ARBA00022475"/>
    </source>
</evidence>
<feature type="binding site" evidence="9">
    <location>
        <position position="93"/>
    </location>
    <ligand>
        <name>Mg(2+)</name>
        <dbReference type="ChEBI" id="CHEBI:18420"/>
        <label>1</label>
    </ligand>
</feature>
<evidence type="ECO:0000256" key="2">
    <source>
        <dbReference type="ARBA" id="ARBA00005289"/>
    </source>
</evidence>
<comment type="cofactor">
    <cofactor evidence="9 10">
        <name>Mg(2+)</name>
        <dbReference type="ChEBI" id="CHEBI:18420"/>
    </cofactor>
</comment>
<keyword evidence="3 9" id="KW-1003">Cell membrane</keyword>
<dbReference type="PROSITE" id="PS00630">
    <property type="entry name" value="IMP_2"/>
    <property type="match status" value="1"/>
</dbReference>
<comment type="catalytic activity">
    <reaction evidence="1 9">
        <text>adenosine 3',5'-bisphosphate + H2O = AMP + phosphate</text>
        <dbReference type="Rhea" id="RHEA:10040"/>
        <dbReference type="ChEBI" id="CHEBI:15377"/>
        <dbReference type="ChEBI" id="CHEBI:43474"/>
        <dbReference type="ChEBI" id="CHEBI:58343"/>
        <dbReference type="ChEBI" id="CHEBI:456215"/>
        <dbReference type="EC" id="3.1.3.7"/>
    </reaction>
</comment>
<dbReference type="HAMAP" id="MF_02095">
    <property type="entry name" value="CysQ"/>
    <property type="match status" value="1"/>
</dbReference>
<comment type="similarity">
    <text evidence="2 9">Belongs to the inositol monophosphatase superfamily. CysQ family.</text>
</comment>
<dbReference type="GO" id="GO:0050427">
    <property type="term" value="P:3'-phosphoadenosine 5'-phosphosulfate metabolic process"/>
    <property type="evidence" value="ECO:0007669"/>
    <property type="project" value="TreeGrafter"/>
</dbReference>
<feature type="binding site" evidence="10">
    <location>
        <position position="233"/>
    </location>
    <ligand>
        <name>Mg(2+)</name>
        <dbReference type="ChEBI" id="CHEBI:18420"/>
        <label>1</label>
        <note>catalytic</note>
    </ligand>
</feature>
<dbReference type="STRING" id="1769779.AUP74_00705"/>
<dbReference type="InterPro" id="IPR050725">
    <property type="entry name" value="CysQ/Inositol_MonoPase"/>
</dbReference>
<dbReference type="GO" id="GO:0046854">
    <property type="term" value="P:phosphatidylinositol phosphate biosynthetic process"/>
    <property type="evidence" value="ECO:0007669"/>
    <property type="project" value="InterPro"/>
</dbReference>
<feature type="binding site" evidence="9">
    <location>
        <position position="233"/>
    </location>
    <ligand>
        <name>substrate</name>
    </ligand>
</feature>
<evidence type="ECO:0000256" key="7">
    <source>
        <dbReference type="ARBA" id="ARBA00022842"/>
    </source>
</evidence>
<keyword evidence="5 9" id="KW-0479">Metal-binding</keyword>
<dbReference type="AlphaFoldDB" id="A0A1C9W4T3"/>
<dbReference type="GO" id="GO:0005886">
    <property type="term" value="C:plasma membrane"/>
    <property type="evidence" value="ECO:0007669"/>
    <property type="project" value="UniProtKB-SubCell"/>
</dbReference>
<evidence type="ECO:0000256" key="1">
    <source>
        <dbReference type="ARBA" id="ARBA00001625"/>
    </source>
</evidence>
<comment type="function">
    <text evidence="9">Converts adenosine-3',5'-bisphosphate (PAP) to AMP.</text>
</comment>
<feature type="binding site" evidence="10">
    <location>
        <position position="95"/>
    </location>
    <ligand>
        <name>Mg(2+)</name>
        <dbReference type="ChEBI" id="CHEBI:18420"/>
        <label>1</label>
        <note>catalytic</note>
    </ligand>
</feature>
<evidence type="ECO:0000256" key="6">
    <source>
        <dbReference type="ARBA" id="ARBA00022801"/>
    </source>
</evidence>
<dbReference type="GO" id="GO:0000287">
    <property type="term" value="F:magnesium ion binding"/>
    <property type="evidence" value="ECO:0007669"/>
    <property type="project" value="UniProtKB-UniRule"/>
</dbReference>
<feature type="binding site" evidence="10">
    <location>
        <position position="96"/>
    </location>
    <ligand>
        <name>Mg(2+)</name>
        <dbReference type="ChEBI" id="CHEBI:18420"/>
        <label>1</label>
        <note>catalytic</note>
    </ligand>
</feature>
<dbReference type="CDD" id="cd01638">
    <property type="entry name" value="CysQ"/>
    <property type="match status" value="1"/>
</dbReference>
<dbReference type="RefSeq" id="WP_083260797.1">
    <property type="nucleotide sequence ID" value="NZ_CP014143.1"/>
</dbReference>